<dbReference type="EMBL" id="KV440976">
    <property type="protein sequence ID" value="OAD76031.1"/>
    <property type="molecule type" value="Genomic_DNA"/>
</dbReference>
<evidence type="ECO:0000259" key="3">
    <source>
        <dbReference type="Pfam" id="PF25995"/>
    </source>
</evidence>
<dbReference type="Proteomes" id="UP000077315">
    <property type="component" value="Unassembled WGS sequence"/>
</dbReference>
<feature type="region of interest" description="Disordered" evidence="2">
    <location>
        <begin position="402"/>
        <end position="423"/>
    </location>
</feature>
<sequence>MADIKRFVFVERKRVLTIAATCGLGIVSEKEELQGYQIYIVEQWMCDRTMPSNTVKVFTGDPTHKIDVCVIAMTSADLQHPRPEIKPFFDTGMPLKFKSTPQGDITLTDPSELPYDMDMVLVPNGDFDGWVKQAYVNINLRRSNCTGRSALNLRKPNPASEEKFRSIYKISDAVHFEDAVINLVILAQIALYLFKLLPRDYIDGLVCNDTINAFREFYLNYHPHKSSEYQIKEFWMEPHLLTALITKIIVCRNKLQTYGFTAVKDPFTEFETFRYDIEEFQRVKNLKRTRLIDLETLEKLNEYSLSQLKVRKVLKSKLEDISGANNLPLFVESSDPEVFRRHATLDSLRLVWRPRMKNGFGSDNERQTNEFMHMIKGVSARTSRTTGAAAEILSKVANSLPWTTGAEQKQPKEHRSRLSHKKPTVKIPAIAQQVITLAKPAPSNQQHVPQLHPMKTTSSLGQIVEEDSEVPKSVPGRKASPLSMETYPSSDEDMYTYSQQSTADNTSSKGISEHTAQDLPSFVRAHPPHFLTQADSYSQNLSFQHVHSNSADILHKKTISNDTTHEAPKRLRSVSDSAIRSSAYTHHGSQSSTSIQSSPISPQFSSPVFLHQPNHPLSRNRAYSLIIPSQNNNNITETMLSNRPSIYMDVKTYLSYERLKKQHTALEKTYHQLQNMAREYEKTAHQLRATHQRRFKEFDKIQSNARKVMDDQQETERRLKSVEEDSAKLHYELNVLNDYLKDMEDNVSMFYGKIGMLERKMDDSQQSITTMLIIGNYFRYYWRKARNFLGL</sequence>
<name>A0A163AV52_PHYB8</name>
<evidence type="ECO:0000313" key="5">
    <source>
        <dbReference type="Proteomes" id="UP000077315"/>
    </source>
</evidence>
<dbReference type="Pfam" id="PF25995">
    <property type="entry name" value="STB6_N"/>
    <property type="match status" value="1"/>
</dbReference>
<reference evidence="5" key="1">
    <citation type="submission" date="2015-06" db="EMBL/GenBank/DDBJ databases">
        <title>Expansion of signal transduction pathways in fungi by whole-genome duplication.</title>
        <authorList>
            <consortium name="DOE Joint Genome Institute"/>
            <person name="Corrochano L.M."/>
            <person name="Kuo A."/>
            <person name="Marcet-Houben M."/>
            <person name="Polaino S."/>
            <person name="Salamov A."/>
            <person name="Villalobos J.M."/>
            <person name="Alvarez M.I."/>
            <person name="Avalos J."/>
            <person name="Benito E.P."/>
            <person name="Benoit I."/>
            <person name="Burger G."/>
            <person name="Camino L.P."/>
            <person name="Canovas D."/>
            <person name="Cerda-Olmedo E."/>
            <person name="Cheng J.-F."/>
            <person name="Dominguez A."/>
            <person name="Elias M."/>
            <person name="Eslava A.P."/>
            <person name="Glaser F."/>
            <person name="Grimwood J."/>
            <person name="Gutierrez G."/>
            <person name="Heitman J."/>
            <person name="Henrissat B."/>
            <person name="Iturriaga E.A."/>
            <person name="Lang B.F."/>
            <person name="Lavin J.L."/>
            <person name="Lee S."/>
            <person name="Li W."/>
            <person name="Lindquist E."/>
            <person name="Lopez-Garcia S."/>
            <person name="Luque E.M."/>
            <person name="Marcos A.T."/>
            <person name="Martin J."/>
            <person name="McCluskey K."/>
            <person name="Medina H.R."/>
            <person name="Miralles-Duran A."/>
            <person name="Miyazaki A."/>
            <person name="Munoz-Torres E."/>
            <person name="Oguiza J.A."/>
            <person name="Ohm R."/>
            <person name="Olmedo M."/>
            <person name="Orejas M."/>
            <person name="Ortiz-Castellanos L."/>
            <person name="Pisabarro A.G."/>
            <person name="Rodriguez-Romero J."/>
            <person name="Ruiz-Herrera J."/>
            <person name="Ruiz-Vazquez R."/>
            <person name="Sanz C."/>
            <person name="Schackwitz W."/>
            <person name="Schmutz J."/>
            <person name="Shahriari M."/>
            <person name="Shelest E."/>
            <person name="Silva-Franco F."/>
            <person name="Soanes D."/>
            <person name="Syed K."/>
            <person name="Tagua V.G."/>
            <person name="Talbot N.J."/>
            <person name="Thon M."/>
            <person name="De vries R.P."/>
            <person name="Wiebenga A."/>
            <person name="Yadav J.S."/>
            <person name="Braun E.L."/>
            <person name="Baker S."/>
            <person name="Garre V."/>
            <person name="Horwitz B."/>
            <person name="Torres-Martinez S."/>
            <person name="Idnurm A."/>
            <person name="Herrera-Estrella A."/>
            <person name="Gabaldon T."/>
            <person name="Grigoriev I.V."/>
        </authorList>
    </citation>
    <scope>NUCLEOTIDE SEQUENCE [LARGE SCALE GENOMIC DNA]</scope>
    <source>
        <strain evidence="5">NRRL 1555(-)</strain>
    </source>
</reference>
<dbReference type="PANTHER" id="PTHR31011:SF2">
    <property type="entry name" value="PROTEIN STB2-RELATED"/>
    <property type="match status" value="1"/>
</dbReference>
<dbReference type="PANTHER" id="PTHR31011">
    <property type="entry name" value="PROTEIN STB2-RELATED"/>
    <property type="match status" value="1"/>
</dbReference>
<dbReference type="InParanoid" id="A0A163AV52"/>
<proteinExistence type="predicted"/>
<feature type="compositionally biased region" description="Basic residues" evidence="2">
    <location>
        <begin position="412"/>
        <end position="423"/>
    </location>
</feature>
<keyword evidence="1" id="KW-0175">Coiled coil</keyword>
<dbReference type="STRING" id="763407.A0A163AV52"/>
<dbReference type="GeneID" id="28999233"/>
<feature type="coiled-coil region" evidence="1">
    <location>
        <begin position="656"/>
        <end position="725"/>
    </location>
</feature>
<dbReference type="InterPro" id="IPR059025">
    <property type="entry name" value="STB6_N"/>
</dbReference>
<dbReference type="InterPro" id="IPR038919">
    <property type="entry name" value="STB2/STB2"/>
</dbReference>
<dbReference type="RefSeq" id="XP_018294071.1">
    <property type="nucleotide sequence ID" value="XM_018438327.1"/>
</dbReference>
<feature type="domain" description="STB6-like N-terminal" evidence="3">
    <location>
        <begin position="5"/>
        <end position="142"/>
    </location>
</feature>
<dbReference type="OrthoDB" id="19806at2759"/>
<evidence type="ECO:0000313" key="4">
    <source>
        <dbReference type="EMBL" id="OAD76031.1"/>
    </source>
</evidence>
<dbReference type="VEuPathDB" id="FungiDB:PHYBLDRAFT_180492"/>
<dbReference type="GO" id="GO:0070822">
    <property type="term" value="C:Sin3-type complex"/>
    <property type="evidence" value="ECO:0007669"/>
    <property type="project" value="TreeGrafter"/>
</dbReference>
<feature type="compositionally biased region" description="Low complexity" evidence="2">
    <location>
        <begin position="589"/>
        <end position="607"/>
    </location>
</feature>
<gene>
    <name evidence="4" type="ORF">PHYBLDRAFT_180492</name>
</gene>
<protein>
    <recommendedName>
        <fullName evidence="3">STB6-like N-terminal domain-containing protein</fullName>
    </recommendedName>
</protein>
<feature type="region of interest" description="Disordered" evidence="2">
    <location>
        <begin position="466"/>
        <end position="515"/>
    </location>
</feature>
<keyword evidence="5" id="KW-1185">Reference proteome</keyword>
<evidence type="ECO:0000256" key="1">
    <source>
        <dbReference type="SAM" id="Coils"/>
    </source>
</evidence>
<organism evidence="4 5">
    <name type="scientific">Phycomyces blakesleeanus (strain ATCC 8743b / DSM 1359 / FGSC 10004 / NBRC 33097 / NRRL 1555)</name>
    <dbReference type="NCBI Taxonomy" id="763407"/>
    <lineage>
        <taxon>Eukaryota</taxon>
        <taxon>Fungi</taxon>
        <taxon>Fungi incertae sedis</taxon>
        <taxon>Mucoromycota</taxon>
        <taxon>Mucoromycotina</taxon>
        <taxon>Mucoromycetes</taxon>
        <taxon>Mucorales</taxon>
        <taxon>Phycomycetaceae</taxon>
        <taxon>Phycomyces</taxon>
    </lineage>
</organism>
<feature type="region of interest" description="Disordered" evidence="2">
    <location>
        <begin position="583"/>
        <end position="615"/>
    </location>
</feature>
<evidence type="ECO:0000256" key="2">
    <source>
        <dbReference type="SAM" id="MobiDB-lite"/>
    </source>
</evidence>
<feature type="compositionally biased region" description="Polar residues" evidence="2">
    <location>
        <begin position="496"/>
        <end position="510"/>
    </location>
</feature>
<dbReference type="AlphaFoldDB" id="A0A163AV52"/>
<accession>A0A163AV52</accession>